<keyword evidence="4" id="KW-0378">Hydrolase</keyword>
<dbReference type="PANTHER" id="PTHR10963">
    <property type="entry name" value="GLYCOSYL HYDROLASE-RELATED"/>
    <property type="match status" value="1"/>
</dbReference>
<gene>
    <name evidence="4" type="ORF">GWK10_03775</name>
</gene>
<dbReference type="PROSITE" id="PS51762">
    <property type="entry name" value="GH16_2"/>
    <property type="match status" value="1"/>
</dbReference>
<reference evidence="4 5" key="1">
    <citation type="submission" date="2020-01" db="EMBL/GenBank/DDBJ databases">
        <title>Spongiivirga citrea KCTC 32990T.</title>
        <authorList>
            <person name="Wang G."/>
        </authorList>
    </citation>
    <scope>NUCLEOTIDE SEQUENCE [LARGE SCALE GENOMIC DNA]</scope>
    <source>
        <strain evidence="4 5">KCTC 32990</strain>
    </source>
</reference>
<feature type="signal peptide" evidence="2">
    <location>
        <begin position="1"/>
        <end position="19"/>
    </location>
</feature>
<dbReference type="InterPro" id="IPR013320">
    <property type="entry name" value="ConA-like_dom_sf"/>
</dbReference>
<evidence type="ECO:0000313" key="4">
    <source>
        <dbReference type="EMBL" id="NER16311.1"/>
    </source>
</evidence>
<dbReference type="Gene3D" id="2.60.120.200">
    <property type="match status" value="1"/>
</dbReference>
<evidence type="ECO:0000259" key="3">
    <source>
        <dbReference type="PROSITE" id="PS51762"/>
    </source>
</evidence>
<accession>A0A6M0CEX4</accession>
<dbReference type="SUPFAM" id="SSF49899">
    <property type="entry name" value="Concanavalin A-like lectins/glucanases"/>
    <property type="match status" value="1"/>
</dbReference>
<dbReference type="EMBL" id="JAABOQ010000002">
    <property type="protein sequence ID" value="NER16311.1"/>
    <property type="molecule type" value="Genomic_DNA"/>
</dbReference>
<evidence type="ECO:0000256" key="1">
    <source>
        <dbReference type="ARBA" id="ARBA00006865"/>
    </source>
</evidence>
<evidence type="ECO:0000313" key="5">
    <source>
        <dbReference type="Proteomes" id="UP000474296"/>
    </source>
</evidence>
<dbReference type="InterPro" id="IPR000757">
    <property type="entry name" value="Beta-glucanase-like"/>
</dbReference>
<protein>
    <submittedName>
        <fullName evidence="4">Family 16 glycosylhydrolase</fullName>
    </submittedName>
</protein>
<dbReference type="RefSeq" id="WP_164029587.1">
    <property type="nucleotide sequence ID" value="NZ_JAABOQ010000002.1"/>
</dbReference>
<dbReference type="InterPro" id="IPR050546">
    <property type="entry name" value="Glycosyl_Hydrlase_16"/>
</dbReference>
<dbReference type="CDD" id="cd08023">
    <property type="entry name" value="GH16_laminarinase_like"/>
    <property type="match status" value="1"/>
</dbReference>
<sequence>MKISLIYSLIMLISVSCSKSDVNVVTVEGPDAEEEPIENPDPTPSGDWELIFEENFDDPSLAQWNIWEGGAFNNEIQLYKKEQLNLENGIISFNAKRETVQGNTNPFDNTTKDFEYVSGRVESKTLFGPTEVAGNTEIRISARIKLPKGNGMWPAFWSYGDDWPTNGEIDILEARGNTPLEFQSNIFYGTEVGTPLTKNEDTEKVHNINQDLTDDFHEYQVIWTENKLQIFFDNQLLHTYDANDKNFVNSLFGKKHQIVLNVAVGGAFFNGVDSSQFVENSQMQVDWVKVYKR</sequence>
<feature type="chain" id="PRO_5027122038" evidence="2">
    <location>
        <begin position="20"/>
        <end position="293"/>
    </location>
</feature>
<dbReference type="Pfam" id="PF00722">
    <property type="entry name" value="Glyco_hydro_16"/>
    <property type="match status" value="1"/>
</dbReference>
<feature type="domain" description="GH16" evidence="3">
    <location>
        <begin position="36"/>
        <end position="293"/>
    </location>
</feature>
<dbReference type="GO" id="GO:0005975">
    <property type="term" value="P:carbohydrate metabolic process"/>
    <property type="evidence" value="ECO:0007669"/>
    <property type="project" value="InterPro"/>
</dbReference>
<comment type="caution">
    <text evidence="4">The sequence shown here is derived from an EMBL/GenBank/DDBJ whole genome shotgun (WGS) entry which is preliminary data.</text>
</comment>
<keyword evidence="5" id="KW-1185">Reference proteome</keyword>
<evidence type="ECO:0000256" key="2">
    <source>
        <dbReference type="SAM" id="SignalP"/>
    </source>
</evidence>
<dbReference type="PANTHER" id="PTHR10963:SF55">
    <property type="entry name" value="GLYCOSIDE HYDROLASE FAMILY 16 PROTEIN"/>
    <property type="match status" value="1"/>
</dbReference>
<keyword evidence="2" id="KW-0732">Signal</keyword>
<name>A0A6M0CEX4_9FLAO</name>
<proteinExistence type="inferred from homology"/>
<dbReference type="Proteomes" id="UP000474296">
    <property type="component" value="Unassembled WGS sequence"/>
</dbReference>
<organism evidence="4 5">
    <name type="scientific">Spongiivirga citrea</name>
    <dbReference type="NCBI Taxonomy" id="1481457"/>
    <lineage>
        <taxon>Bacteria</taxon>
        <taxon>Pseudomonadati</taxon>
        <taxon>Bacteroidota</taxon>
        <taxon>Flavobacteriia</taxon>
        <taxon>Flavobacteriales</taxon>
        <taxon>Flavobacteriaceae</taxon>
        <taxon>Spongiivirga</taxon>
    </lineage>
</organism>
<comment type="similarity">
    <text evidence="1">Belongs to the glycosyl hydrolase 16 family.</text>
</comment>
<dbReference type="AlphaFoldDB" id="A0A6M0CEX4"/>
<dbReference type="PROSITE" id="PS51257">
    <property type="entry name" value="PROKAR_LIPOPROTEIN"/>
    <property type="match status" value="1"/>
</dbReference>
<dbReference type="GO" id="GO:0004553">
    <property type="term" value="F:hydrolase activity, hydrolyzing O-glycosyl compounds"/>
    <property type="evidence" value="ECO:0007669"/>
    <property type="project" value="InterPro"/>
</dbReference>